<keyword evidence="2" id="KW-1185">Reference proteome</keyword>
<protein>
    <submittedName>
        <fullName evidence="1">Uncharacterized protein</fullName>
    </submittedName>
</protein>
<gene>
    <name evidence="1" type="ORF">DKK78_05150</name>
</gene>
<evidence type="ECO:0000313" key="1">
    <source>
        <dbReference type="EMBL" id="PXY91708.1"/>
    </source>
</evidence>
<accession>A0A2V4DP84</accession>
<comment type="caution">
    <text evidence="1">The sequence shown here is derived from an EMBL/GenBank/DDBJ whole genome shotgun (WGS) entry which is preliminary data.</text>
</comment>
<dbReference type="EMBL" id="QGLO01000004">
    <property type="protein sequence ID" value="PXY91708.1"/>
    <property type="molecule type" value="Genomic_DNA"/>
</dbReference>
<organism evidence="1 2">
    <name type="scientific">Gilliamella apis</name>
    <dbReference type="NCBI Taxonomy" id="1970738"/>
    <lineage>
        <taxon>Bacteria</taxon>
        <taxon>Pseudomonadati</taxon>
        <taxon>Pseudomonadota</taxon>
        <taxon>Gammaproteobacteria</taxon>
        <taxon>Orbales</taxon>
        <taxon>Orbaceae</taxon>
        <taxon>Gilliamella</taxon>
    </lineage>
</organism>
<proteinExistence type="predicted"/>
<reference evidence="1 2" key="1">
    <citation type="submission" date="2018-05" db="EMBL/GenBank/DDBJ databases">
        <title>Reference genomes for bee gut microbiota database.</title>
        <authorList>
            <person name="Ellegaard K.M."/>
        </authorList>
    </citation>
    <scope>NUCLEOTIDE SEQUENCE [LARGE SCALE GENOMIC DNA]</scope>
    <source>
        <strain evidence="1 2">ESL0172</strain>
    </source>
</reference>
<name>A0A2V4DP84_9GAMM</name>
<sequence length="298" mass="36196">MYTFDDCETTINEVLEAEHFIITKIKKDKFFKNPLITESKIANYLITHKELIKKLRILNNKKKWNIYIKPINRFFYYMILDEVEIKKLDEIKKLLSSIFINLVVYTSKTHCQVLLKLDKLVLKEEDYLLIYKYLIKKYSKTKKENEHGFYCFFDDFVINNFTDEEINEDDEKEKFRIYATYIRQTYHIDLLVKRIKKLIKEEKIEETIDTQNEDRTTITKEKWKEKLKIIDIKHKDITGFDKYLLIIKELLKENYNKNDLINFIQKNIIKNNELDVIDLVNKAFNELAKTKPKKFKIK</sequence>
<dbReference type="Proteomes" id="UP000247673">
    <property type="component" value="Unassembled WGS sequence"/>
</dbReference>
<dbReference type="AlphaFoldDB" id="A0A2V4DP84"/>
<dbReference type="RefSeq" id="WP_110447646.1">
    <property type="nucleotide sequence ID" value="NZ_CP132381.1"/>
</dbReference>
<evidence type="ECO:0000313" key="2">
    <source>
        <dbReference type="Proteomes" id="UP000247673"/>
    </source>
</evidence>